<organism evidence="1 2">
    <name type="scientific">Acidianus hospitalis (strain W1)</name>
    <dbReference type="NCBI Taxonomy" id="933801"/>
    <lineage>
        <taxon>Archaea</taxon>
        <taxon>Thermoproteota</taxon>
        <taxon>Thermoprotei</taxon>
        <taxon>Sulfolobales</taxon>
        <taxon>Sulfolobaceae</taxon>
        <taxon>Acidianus</taxon>
    </lineage>
</organism>
<evidence type="ECO:0000313" key="2">
    <source>
        <dbReference type="Proteomes" id="UP000008458"/>
    </source>
</evidence>
<evidence type="ECO:0000313" key="1">
    <source>
        <dbReference type="EMBL" id="AEE94987.1"/>
    </source>
</evidence>
<keyword evidence="2" id="KW-1185">Reference proteome</keyword>
<dbReference type="AlphaFoldDB" id="F4B8N5"/>
<dbReference type="KEGG" id="aho:Ahos_2116"/>
<protein>
    <submittedName>
        <fullName evidence="1">Uncharacterized protein</fullName>
    </submittedName>
</protein>
<sequence>MLEMLNAEDGKEIEVIGDEDLLKKFKLLLLSLNQEIIVEEKNRIVYRKRA</sequence>
<dbReference type="EMBL" id="CP002535">
    <property type="protein sequence ID" value="AEE94987.1"/>
    <property type="molecule type" value="Genomic_DNA"/>
</dbReference>
<reference key="2">
    <citation type="journal article" date="2011" name="Extremophiles">
        <title>Genomic analyses of Acidianus hospitalis W1 a host for studying crenarchaeal virus and plasmid life cycles.</title>
        <authorList>
            <person name="You X.Y."/>
            <person name="Liu C."/>
            <person name="Wang S.Y."/>
            <person name="Jiang C.Y."/>
            <person name="Shah S.A."/>
            <person name="Prangishvili D."/>
            <person name="Liu S.J."/>
            <person name="Garrett R.A."/>
        </authorList>
    </citation>
    <scope>NUCLEOTIDE SEQUENCE</scope>
    <source>
        <strain>W1</strain>
    </source>
</reference>
<accession>F4B8N5</accession>
<reference evidence="1 2" key="1">
    <citation type="journal article" date="2011" name="Extremophiles">
        <title>Genomic analysis of Acidianus hospitalis W1 a host for studying crenarchaeal virus and plasmid life cycles.</title>
        <authorList>
            <person name="You X.Y."/>
            <person name="Liu C."/>
            <person name="Wang S.Y."/>
            <person name="Jiang C.Y."/>
            <person name="Shah S.A."/>
            <person name="Prangishvili D."/>
            <person name="She Q."/>
            <person name="Liu S.J."/>
            <person name="Garrett R.A."/>
        </authorList>
    </citation>
    <scope>NUCLEOTIDE SEQUENCE [LARGE SCALE GENOMIC DNA]</scope>
    <source>
        <strain evidence="1 2">W1</strain>
    </source>
</reference>
<gene>
    <name evidence="1" type="ordered locus">Ahos_2116</name>
</gene>
<name>F4B8N5_ACIHW</name>
<dbReference type="Proteomes" id="UP000008458">
    <property type="component" value="Chromosome"/>
</dbReference>
<dbReference type="HOGENOM" id="CLU_3112839_0_0_2"/>
<proteinExistence type="predicted"/>